<keyword evidence="4" id="KW-1185">Reference proteome</keyword>
<evidence type="ECO:0000313" key="3">
    <source>
        <dbReference type="EMBL" id="VEH05564.1"/>
    </source>
</evidence>
<dbReference type="EMBL" id="LR134377">
    <property type="protein sequence ID" value="VEH05564.1"/>
    <property type="molecule type" value="Genomic_DNA"/>
</dbReference>
<proteinExistence type="predicted"/>
<keyword evidence="1" id="KW-0812">Transmembrane</keyword>
<evidence type="ECO:0000313" key="4">
    <source>
        <dbReference type="Proteomes" id="UP000033457"/>
    </source>
</evidence>
<accession>A0A0F6QYP1</accession>
<reference evidence="3 5" key="2">
    <citation type="submission" date="2018-12" db="EMBL/GenBank/DDBJ databases">
        <authorList>
            <consortium name="Pathogen Informatics"/>
        </authorList>
    </citation>
    <scope>NUCLEOTIDE SEQUENCE [LARGE SCALE GENOMIC DNA]</scope>
    <source>
        <strain evidence="3 5">NCTC949</strain>
    </source>
</reference>
<dbReference type="KEGG" id="cku:UL82_00080"/>
<sequence>MNFSIIELVFILGTGALLLLIPVIIILVIWNVIKGYRSTDTTQEALEKDS</sequence>
<gene>
    <name evidence="3" type="ORF">NCTC949_00675</name>
    <name evidence="2" type="ORF">UL82_00080</name>
</gene>
<dbReference type="HOGENOM" id="CLU_3116866_0_0_11"/>
<evidence type="ECO:0000313" key="5">
    <source>
        <dbReference type="Proteomes" id="UP000271380"/>
    </source>
</evidence>
<feature type="transmembrane region" description="Helical" evidence="1">
    <location>
        <begin position="6"/>
        <end position="33"/>
    </location>
</feature>
<keyword evidence="1" id="KW-0472">Membrane</keyword>
<protein>
    <submittedName>
        <fullName evidence="2">Uncharacterized protein</fullName>
    </submittedName>
</protein>
<organism evidence="2 4">
    <name type="scientific">Corynebacterium kutscheri</name>
    <dbReference type="NCBI Taxonomy" id="35755"/>
    <lineage>
        <taxon>Bacteria</taxon>
        <taxon>Bacillati</taxon>
        <taxon>Actinomycetota</taxon>
        <taxon>Actinomycetes</taxon>
        <taxon>Mycobacteriales</taxon>
        <taxon>Corynebacteriaceae</taxon>
        <taxon>Corynebacterium</taxon>
    </lineage>
</organism>
<dbReference type="Proteomes" id="UP000033457">
    <property type="component" value="Chromosome"/>
</dbReference>
<dbReference type="EMBL" id="CP011312">
    <property type="protein sequence ID" value="AKE40260.1"/>
    <property type="molecule type" value="Genomic_DNA"/>
</dbReference>
<name>A0A0F6QYP1_9CORY</name>
<dbReference type="RefSeq" id="WP_158407815.1">
    <property type="nucleotide sequence ID" value="NZ_CP011312.1"/>
</dbReference>
<evidence type="ECO:0000313" key="2">
    <source>
        <dbReference type="EMBL" id="AKE40260.1"/>
    </source>
</evidence>
<dbReference type="Proteomes" id="UP000271380">
    <property type="component" value="Chromosome"/>
</dbReference>
<dbReference type="AlphaFoldDB" id="A0A0F6QYP1"/>
<reference evidence="2 4" key="1">
    <citation type="journal article" date="2015" name="Genome Announc.">
        <title>Complete Genome Sequence of Corynebacterium kutscheri DSM 20755, a Corynebacterial Type Strain with Remarkably Low G+C Content of Chromosomal DNA.</title>
        <authorList>
            <person name="Ruckert C."/>
            <person name="Albersmeier A."/>
            <person name="Winkler A."/>
            <person name="Tauch A."/>
        </authorList>
    </citation>
    <scope>NUCLEOTIDE SEQUENCE [LARGE SCALE GENOMIC DNA]</scope>
    <source>
        <strain evidence="2 4">DSM 20755</strain>
    </source>
</reference>
<evidence type="ECO:0000256" key="1">
    <source>
        <dbReference type="SAM" id="Phobius"/>
    </source>
</evidence>
<keyword evidence="1" id="KW-1133">Transmembrane helix</keyword>